<dbReference type="EMBL" id="SMAI01000002">
    <property type="protein sequence ID" value="TCT06533.1"/>
    <property type="molecule type" value="Genomic_DNA"/>
</dbReference>
<comment type="caution">
    <text evidence="1">The sequence shown here is derived from an EMBL/GenBank/DDBJ whole genome shotgun (WGS) entry which is preliminary data.</text>
</comment>
<dbReference type="RefSeq" id="WP_132030033.1">
    <property type="nucleotide sequence ID" value="NZ_SMAI01000002.1"/>
</dbReference>
<proteinExistence type="predicted"/>
<dbReference type="SUPFAM" id="SSF52266">
    <property type="entry name" value="SGNH hydrolase"/>
    <property type="match status" value="1"/>
</dbReference>
<dbReference type="Proteomes" id="UP000294664">
    <property type="component" value="Unassembled WGS sequence"/>
</dbReference>
<evidence type="ECO:0000313" key="2">
    <source>
        <dbReference type="Proteomes" id="UP000294664"/>
    </source>
</evidence>
<keyword evidence="2" id="KW-1185">Reference proteome</keyword>
<dbReference type="GO" id="GO:0016788">
    <property type="term" value="F:hydrolase activity, acting on ester bonds"/>
    <property type="evidence" value="ECO:0007669"/>
    <property type="project" value="UniProtKB-ARBA"/>
</dbReference>
<evidence type="ECO:0008006" key="3">
    <source>
        <dbReference type="Google" id="ProtNLM"/>
    </source>
</evidence>
<dbReference type="InterPro" id="IPR036514">
    <property type="entry name" value="SGNH_hydro_sf"/>
</dbReference>
<sequence length="440" mass="47783">MGRFLSGARDAALSLAVTAGLVALLALGGEAYFRAVHPFLLNTDRLAYVPGLGFLYAPDTENLFTNQLDYWTRQRANAAGFLAAAPPTLPADADACRIALIGDSFVEAVQVPISEKVQTRMEEGAPARLGGRRLAVGAFGFQATGQLNQLPFYDLYARNYRPNVVVLVFVMNDFANNSALLEAIRSGFDPAFPARPYARRTAAGAIEILPPHPDWAAHLFNSTPSGAFLPRVHMWLRTHSYFYTWAFTKLSLLAPRTAAALYGFDLYEEQAKRRDALAARPDYANLLKGFSGHAADPKAVASVAVRGGAALAVDEPFSWPVLPGAFEEALAFTGFALDQFLARAQRDGAHLLILATESLRLGEPPDELRFKRLKSLADARGIPVLDLYEYLRAHGHDPRAASFPHDMHWSAAGHAWAAQALLDYIAAHPALCAPLAEKGS</sequence>
<evidence type="ECO:0000313" key="1">
    <source>
        <dbReference type="EMBL" id="TCT06533.1"/>
    </source>
</evidence>
<accession>A0A4R3M1E9</accession>
<protein>
    <recommendedName>
        <fullName evidence="3">GDSL-like lipase/acylhydrolase family protein</fullName>
    </recommendedName>
</protein>
<reference evidence="1 2" key="1">
    <citation type="submission" date="2019-03" db="EMBL/GenBank/DDBJ databases">
        <title>Genomic Encyclopedia of Type Strains, Phase IV (KMG-IV): sequencing the most valuable type-strain genomes for metagenomic binning, comparative biology and taxonomic classification.</title>
        <authorList>
            <person name="Goeker M."/>
        </authorList>
    </citation>
    <scope>NUCLEOTIDE SEQUENCE [LARGE SCALE GENOMIC DNA]</scope>
    <source>
        <strain evidence="1 2">DSM 9035</strain>
    </source>
</reference>
<name>A0A4R3M1E9_9HYPH</name>
<dbReference type="Gene3D" id="3.40.50.1110">
    <property type="entry name" value="SGNH hydrolase"/>
    <property type="match status" value="1"/>
</dbReference>
<dbReference type="OrthoDB" id="5452248at2"/>
<dbReference type="AlphaFoldDB" id="A0A4R3M1E9"/>
<gene>
    <name evidence="1" type="ORF">EDC64_10210</name>
</gene>
<organism evidence="1 2">
    <name type="scientific">Aquabacter spiritensis</name>
    <dbReference type="NCBI Taxonomy" id="933073"/>
    <lineage>
        <taxon>Bacteria</taxon>
        <taxon>Pseudomonadati</taxon>
        <taxon>Pseudomonadota</taxon>
        <taxon>Alphaproteobacteria</taxon>
        <taxon>Hyphomicrobiales</taxon>
        <taxon>Xanthobacteraceae</taxon>
        <taxon>Aquabacter</taxon>
    </lineage>
</organism>